<accession>A0A3G6J6W0</accession>
<feature type="domain" description="Serine aminopeptidase S33" evidence="1">
    <location>
        <begin position="47"/>
        <end position="142"/>
    </location>
</feature>
<dbReference type="InterPro" id="IPR003718">
    <property type="entry name" value="OsmC/Ohr_fam"/>
</dbReference>
<dbReference type="GO" id="GO:0016787">
    <property type="term" value="F:hydrolase activity"/>
    <property type="evidence" value="ECO:0007669"/>
    <property type="project" value="UniProtKB-KW"/>
</dbReference>
<gene>
    <name evidence="2" type="ORF">CCHOA_05515</name>
</gene>
<dbReference type="AlphaFoldDB" id="A0A3G6J6W0"/>
<evidence type="ECO:0000313" key="2">
    <source>
        <dbReference type="EMBL" id="AZA13503.1"/>
    </source>
</evidence>
<dbReference type="Gene3D" id="3.40.50.1820">
    <property type="entry name" value="alpha/beta hydrolase"/>
    <property type="match status" value="1"/>
</dbReference>
<keyword evidence="3" id="KW-1185">Reference proteome</keyword>
<reference evidence="2 3" key="1">
    <citation type="submission" date="2018-11" db="EMBL/GenBank/DDBJ databases">
        <authorList>
            <person name="Kleinhagauer T."/>
            <person name="Glaeser S.P."/>
            <person name="Spergser J."/>
            <person name="Ruckert C."/>
            <person name="Kaempfer P."/>
            <person name="Busse H.-J."/>
        </authorList>
    </citation>
    <scope>NUCLEOTIDE SEQUENCE [LARGE SCALE GENOMIC DNA]</scope>
    <source>
        <strain evidence="2 3">200CH</strain>
    </source>
</reference>
<protein>
    <submittedName>
        <fullName evidence="2">Alpha/beta hydrolase family protein</fullName>
    </submittedName>
</protein>
<keyword evidence="2" id="KW-0378">Hydrolase</keyword>
<dbReference type="SUPFAM" id="SSF82784">
    <property type="entry name" value="OsmC-like"/>
    <property type="match status" value="1"/>
</dbReference>
<evidence type="ECO:0000259" key="1">
    <source>
        <dbReference type="Pfam" id="PF12146"/>
    </source>
</evidence>
<organism evidence="2 3">
    <name type="scientific">Corynebacterium choanae</name>
    <dbReference type="NCBI Taxonomy" id="1862358"/>
    <lineage>
        <taxon>Bacteria</taxon>
        <taxon>Bacillati</taxon>
        <taxon>Actinomycetota</taxon>
        <taxon>Actinomycetes</taxon>
        <taxon>Mycobacteriales</taxon>
        <taxon>Corynebacteriaceae</taxon>
        <taxon>Corynebacterium</taxon>
    </lineage>
</organism>
<dbReference type="Pfam" id="PF12146">
    <property type="entry name" value="Hydrolase_4"/>
    <property type="match status" value="1"/>
</dbReference>
<dbReference type="SUPFAM" id="SSF53474">
    <property type="entry name" value="alpha/beta-Hydrolases"/>
    <property type="match status" value="1"/>
</dbReference>
<dbReference type="PANTHER" id="PTHR39624:SF2">
    <property type="entry name" value="OSMC-LIKE PROTEIN"/>
    <property type="match status" value="1"/>
</dbReference>
<evidence type="ECO:0000313" key="3">
    <source>
        <dbReference type="Proteomes" id="UP000269019"/>
    </source>
</evidence>
<dbReference type="OrthoDB" id="9789573at2"/>
<dbReference type="InterPro" id="IPR029058">
    <property type="entry name" value="AB_hydrolase_fold"/>
</dbReference>
<dbReference type="RefSeq" id="WP_123927681.1">
    <property type="nucleotide sequence ID" value="NZ_CP033896.1"/>
</dbReference>
<dbReference type="InterPro" id="IPR022742">
    <property type="entry name" value="Hydrolase_4"/>
</dbReference>
<dbReference type="EMBL" id="CP033896">
    <property type="protein sequence ID" value="AZA13503.1"/>
    <property type="molecule type" value="Genomic_DNA"/>
</dbReference>
<name>A0A3G6J6W0_9CORY</name>
<dbReference type="Pfam" id="PF02566">
    <property type="entry name" value="OsmC"/>
    <property type="match status" value="1"/>
</dbReference>
<sequence>MHSFSVAIPAHAGTNMAGTIDMPDQQPVAWAVFAHCFTGSRFTPAASRVCKRLAAQGVACLRFDFPGLGQSEGDFAETSFSSNVLDLVSAYHWLEETYEAPKLLIGHSLGGAASLKAATLMPKLKAVATIGAPFDPAHAVLHFADRISEVDERGAVTLSLGGRDVTISRPFLEDLAEINPEQHIPKLRKPLLILHSPIDQTVGIDNAQNIFLTARYPKSLVALEKVDHLLTKPGAAHRAADIIRAWADEYFTDADELADRMPEGVASSTSIPAGRFTDLVRFDDTTITTDRERSLGGKGLGLSPTSLLLSALAAATSQAIRIAAKDQRIRGLDNVDVEVSRVIGAPEFAMQLRRRISLHGDLTDQERKFLLESAGDSCIEQIITGAATIEDRDR</sequence>
<dbReference type="KEGG" id="ccho:CCHOA_05515"/>
<dbReference type="Proteomes" id="UP000269019">
    <property type="component" value="Chromosome"/>
</dbReference>
<dbReference type="Gene3D" id="3.30.300.20">
    <property type="match status" value="1"/>
</dbReference>
<dbReference type="InterPro" id="IPR015946">
    <property type="entry name" value="KH_dom-like_a/b"/>
</dbReference>
<dbReference type="PANTHER" id="PTHR39624">
    <property type="entry name" value="PROTEIN INVOLVED IN RIMO-MEDIATED BETA-METHYLTHIOLATION OF RIBOSOMAL PROTEIN S12 YCAO"/>
    <property type="match status" value="1"/>
</dbReference>
<proteinExistence type="predicted"/>
<dbReference type="InterPro" id="IPR036102">
    <property type="entry name" value="OsmC/Ohrsf"/>
</dbReference>